<keyword evidence="5" id="KW-1185">Reference proteome</keyword>
<dbReference type="Gene3D" id="3.30.1490.20">
    <property type="entry name" value="ATP-grasp fold, A domain"/>
    <property type="match status" value="1"/>
</dbReference>
<dbReference type="Gene3D" id="3.30.470.20">
    <property type="entry name" value="ATP-grasp fold, B domain"/>
    <property type="match status" value="2"/>
</dbReference>
<accession>A0A918YR57</accession>
<feature type="region of interest" description="Disordered" evidence="1">
    <location>
        <begin position="700"/>
        <end position="720"/>
    </location>
</feature>
<evidence type="ECO:0000313" key="5">
    <source>
        <dbReference type="Proteomes" id="UP000655443"/>
    </source>
</evidence>
<dbReference type="Pfam" id="PF00391">
    <property type="entry name" value="PEP-utilizers"/>
    <property type="match status" value="1"/>
</dbReference>
<dbReference type="InterPro" id="IPR002192">
    <property type="entry name" value="PPDK_AMP/ATP-bd"/>
</dbReference>
<feature type="domain" description="PEP-utilising enzyme mobile" evidence="2">
    <location>
        <begin position="738"/>
        <end position="808"/>
    </location>
</feature>
<dbReference type="GO" id="GO:0005524">
    <property type="term" value="F:ATP binding"/>
    <property type="evidence" value="ECO:0007669"/>
    <property type="project" value="InterPro"/>
</dbReference>
<comment type="caution">
    <text evidence="4">The sequence shown here is derived from an EMBL/GenBank/DDBJ whole genome shotgun (WGS) entry which is preliminary data.</text>
</comment>
<dbReference type="Proteomes" id="UP000655443">
    <property type="component" value="Unassembled WGS sequence"/>
</dbReference>
<feature type="domain" description="Pyruvate phosphate dikinase AMP/ATP-binding" evidence="3">
    <location>
        <begin position="224"/>
        <end position="273"/>
    </location>
</feature>
<dbReference type="InterPro" id="IPR013815">
    <property type="entry name" value="ATP_grasp_subdomain_1"/>
</dbReference>
<reference evidence="4" key="2">
    <citation type="submission" date="2020-09" db="EMBL/GenBank/DDBJ databases">
        <authorList>
            <person name="Sun Q."/>
            <person name="Ohkuma M."/>
        </authorList>
    </citation>
    <scope>NUCLEOTIDE SEQUENCE</scope>
    <source>
        <strain evidence="4">JCM 4714</strain>
    </source>
</reference>
<reference evidence="4" key="1">
    <citation type="journal article" date="2014" name="Int. J. Syst. Evol. Microbiol.">
        <title>Complete genome sequence of Corynebacterium casei LMG S-19264T (=DSM 44701T), isolated from a smear-ripened cheese.</title>
        <authorList>
            <consortium name="US DOE Joint Genome Institute (JGI-PGF)"/>
            <person name="Walter F."/>
            <person name="Albersmeier A."/>
            <person name="Kalinowski J."/>
            <person name="Ruckert C."/>
        </authorList>
    </citation>
    <scope>NUCLEOTIDE SEQUENCE</scope>
    <source>
        <strain evidence="4">JCM 4714</strain>
    </source>
</reference>
<organism evidence="4 5">
    <name type="scientific">Streptomyces alanosinicus</name>
    <dbReference type="NCBI Taxonomy" id="68171"/>
    <lineage>
        <taxon>Bacteria</taxon>
        <taxon>Bacillati</taxon>
        <taxon>Actinomycetota</taxon>
        <taxon>Actinomycetes</taxon>
        <taxon>Kitasatosporales</taxon>
        <taxon>Streptomycetaceae</taxon>
        <taxon>Streptomyces</taxon>
    </lineage>
</organism>
<evidence type="ECO:0000259" key="2">
    <source>
        <dbReference type="Pfam" id="PF00391"/>
    </source>
</evidence>
<dbReference type="PANTHER" id="PTHR43615">
    <property type="entry name" value="PHOSPHOENOLPYRUVATE SYNTHASE-RELATED"/>
    <property type="match status" value="1"/>
</dbReference>
<dbReference type="GO" id="GO:0016301">
    <property type="term" value="F:kinase activity"/>
    <property type="evidence" value="ECO:0007669"/>
    <property type="project" value="InterPro"/>
</dbReference>
<dbReference type="InterPro" id="IPR051549">
    <property type="entry name" value="PEP_Utilizing_Enz"/>
</dbReference>
<evidence type="ECO:0000256" key="1">
    <source>
        <dbReference type="SAM" id="MobiDB-lite"/>
    </source>
</evidence>
<sequence>MSKENAVSPLVVSLDDPAALDPAEVGAKAAVLARMRQAGFSVPDGWVFTARAMAAHTAGLDAATGEAVRARPLAGELAAAVETVAGRLPGALAVRSSGIDEDGARASHAGQYTTVLDVRGAAALGEALKSCWGSAFTDVVREYRAASGAEGDAPLAVLVQALVPADSAGVAFTVNPVTGNRDEVLVSAVPGLGERLVSGEVSPDEWAVPAAGGEPVNTSGRHGALNPEQACQVAGLAQQAARVLGGPTDIEWARAGGRLYLLQARPITAIADELPQPVEIPVDVPPGFWTKDSTHAPVPLLPMTRAMLEYNNTVLEDVCAEFGLLLKGMAFRTIGGWRYVGNVPLAPADVPDRIAACVQAVGEDRVGRALTEWREEQRPRFAERIARLRTADLGRLDDAALAAHLDEVVALHREGAEVHFRLVAAVSLALGRFGLFTTTALGWDQTRPFALLAGLSTESTGPARAMAQLAGLAAARLPEAADAAALRDLLRTDRQFAEAFETYRTAYGCRALQYELAAPTLAERPELILALLRDQLADGGGRGRDGAEVERERGQAVAAALDGLAPERAERLRALLADAEHAYPVREDNEHWTVSAPNALLRWAVLEAGERLVARGLLAAADQVFFLETDEVRTALLKGVDTRETVRRRRGEHRWALANPGPASHGERPGPPPSMDQLPAEVRETMGGFLWTLQHMNGASPAAPRTDAATVTGVPGSAGRATGTVRVVRDESEFDKIQAGDVLVCPITSPVWSVVFPGLAALVTDTGGALSHAAIIAREYGIPAVLATGDGTSALADGMVVTVDGTAGTVEIHAG</sequence>
<protein>
    <submittedName>
        <fullName evidence="4">Pyruvate, phosphate dikinase</fullName>
    </submittedName>
</protein>
<dbReference type="AlphaFoldDB" id="A0A918YR57"/>
<evidence type="ECO:0000313" key="4">
    <source>
        <dbReference type="EMBL" id="GHE12685.1"/>
    </source>
</evidence>
<dbReference type="SUPFAM" id="SSF56059">
    <property type="entry name" value="Glutathione synthetase ATP-binding domain-like"/>
    <property type="match status" value="1"/>
</dbReference>
<dbReference type="InterPro" id="IPR008279">
    <property type="entry name" value="PEP-util_enz_mobile_dom"/>
</dbReference>
<proteinExistence type="predicted"/>
<gene>
    <name evidence="4" type="primary">ppsA</name>
    <name evidence="4" type="ORF">GCM10010339_77130</name>
</gene>
<evidence type="ECO:0000259" key="3">
    <source>
        <dbReference type="Pfam" id="PF01326"/>
    </source>
</evidence>
<keyword evidence="4" id="KW-0670">Pyruvate</keyword>
<name>A0A918YR57_9ACTN</name>
<dbReference type="Pfam" id="PF01326">
    <property type="entry name" value="PPDK_N"/>
    <property type="match status" value="2"/>
</dbReference>
<feature type="domain" description="Pyruvate phosphate dikinase AMP/ATP-binding" evidence="3">
    <location>
        <begin position="88"/>
        <end position="211"/>
    </location>
</feature>
<dbReference type="RefSeq" id="WP_189958254.1">
    <property type="nucleotide sequence ID" value="NZ_BMVG01000035.1"/>
</dbReference>
<dbReference type="PANTHER" id="PTHR43615:SF1">
    <property type="entry name" value="PPDK_N DOMAIN-CONTAINING PROTEIN"/>
    <property type="match status" value="1"/>
</dbReference>
<dbReference type="InterPro" id="IPR036637">
    <property type="entry name" value="Phosphohistidine_dom_sf"/>
</dbReference>
<dbReference type="EMBL" id="BMVG01000035">
    <property type="protein sequence ID" value="GHE12685.1"/>
    <property type="molecule type" value="Genomic_DNA"/>
</dbReference>
<dbReference type="Gene3D" id="3.50.30.10">
    <property type="entry name" value="Phosphohistidine domain"/>
    <property type="match status" value="1"/>
</dbReference>
<dbReference type="SUPFAM" id="SSF52009">
    <property type="entry name" value="Phosphohistidine domain"/>
    <property type="match status" value="1"/>
</dbReference>